<dbReference type="InterPro" id="IPR000182">
    <property type="entry name" value="GNAT_dom"/>
</dbReference>
<dbReference type="EMBL" id="BSYO01000016">
    <property type="protein sequence ID" value="GMH16579.1"/>
    <property type="molecule type" value="Genomic_DNA"/>
</dbReference>
<comment type="caution">
    <text evidence="2">The sequence shown here is derived from an EMBL/GenBank/DDBJ whole genome shotgun (WGS) entry which is preliminary data.</text>
</comment>
<dbReference type="InterPro" id="IPR016181">
    <property type="entry name" value="Acyl_CoA_acyltransferase"/>
</dbReference>
<evidence type="ECO:0000313" key="2">
    <source>
        <dbReference type="EMBL" id="GMH16579.1"/>
    </source>
</evidence>
<dbReference type="PROSITE" id="PS51186">
    <property type="entry name" value="GNAT"/>
    <property type="match status" value="1"/>
</dbReference>
<dbReference type="Proteomes" id="UP001279734">
    <property type="component" value="Unassembled WGS sequence"/>
</dbReference>
<organism evidence="2 3">
    <name type="scientific">Nepenthes gracilis</name>
    <name type="common">Slender pitcher plant</name>
    <dbReference type="NCBI Taxonomy" id="150966"/>
    <lineage>
        <taxon>Eukaryota</taxon>
        <taxon>Viridiplantae</taxon>
        <taxon>Streptophyta</taxon>
        <taxon>Embryophyta</taxon>
        <taxon>Tracheophyta</taxon>
        <taxon>Spermatophyta</taxon>
        <taxon>Magnoliopsida</taxon>
        <taxon>eudicotyledons</taxon>
        <taxon>Gunneridae</taxon>
        <taxon>Pentapetalae</taxon>
        <taxon>Caryophyllales</taxon>
        <taxon>Nepenthaceae</taxon>
        <taxon>Nepenthes</taxon>
    </lineage>
</organism>
<dbReference type="Pfam" id="PF00583">
    <property type="entry name" value="Acetyltransf_1"/>
    <property type="match status" value="1"/>
</dbReference>
<evidence type="ECO:0000313" key="3">
    <source>
        <dbReference type="Proteomes" id="UP001279734"/>
    </source>
</evidence>
<accession>A0AAD3STI8</accession>
<feature type="domain" description="N-acetyltransferase" evidence="1">
    <location>
        <begin position="208"/>
        <end position="289"/>
    </location>
</feature>
<dbReference type="InterPro" id="IPR027417">
    <property type="entry name" value="P-loop_NTPase"/>
</dbReference>
<protein>
    <recommendedName>
        <fullName evidence="1">N-acetyltransferase domain-containing protein</fullName>
    </recommendedName>
</protein>
<dbReference type="CDD" id="cd04301">
    <property type="entry name" value="NAT_SF"/>
    <property type="match status" value="1"/>
</dbReference>
<dbReference type="PANTHER" id="PTHR47426:SF3">
    <property type="entry name" value="GCN5-RELATED N-ACETYLTRANSFERASE 6, CHLOROPLASTIC"/>
    <property type="match status" value="1"/>
</dbReference>
<reference evidence="2" key="1">
    <citation type="submission" date="2023-05" db="EMBL/GenBank/DDBJ databases">
        <title>Nepenthes gracilis genome sequencing.</title>
        <authorList>
            <person name="Fukushima K."/>
        </authorList>
    </citation>
    <scope>NUCLEOTIDE SEQUENCE</scope>
    <source>
        <strain evidence="2">SING2019-196</strain>
    </source>
</reference>
<dbReference type="AlphaFoldDB" id="A0AAD3STI8"/>
<dbReference type="Gene3D" id="3.40.50.300">
    <property type="entry name" value="P-loop containing nucleotide triphosphate hydrolases"/>
    <property type="match status" value="1"/>
</dbReference>
<dbReference type="CDD" id="cd03112">
    <property type="entry name" value="CobW-like"/>
    <property type="match status" value="1"/>
</dbReference>
<proteinExistence type="predicted"/>
<dbReference type="InterPro" id="IPR003495">
    <property type="entry name" value="CobW/HypB/UreG_nucleotide-bd"/>
</dbReference>
<dbReference type="Gene3D" id="3.40.630.30">
    <property type="match status" value="1"/>
</dbReference>
<evidence type="ECO:0000259" key="1">
    <source>
        <dbReference type="PROSITE" id="PS51186"/>
    </source>
</evidence>
<dbReference type="GO" id="GO:0016747">
    <property type="term" value="F:acyltransferase activity, transferring groups other than amino-acyl groups"/>
    <property type="evidence" value="ECO:0007669"/>
    <property type="project" value="InterPro"/>
</dbReference>
<name>A0AAD3STI8_NEPGR</name>
<dbReference type="SUPFAM" id="SSF55729">
    <property type="entry name" value="Acyl-CoA N-acyltransferases (Nat)"/>
    <property type="match status" value="1"/>
</dbReference>
<dbReference type="SUPFAM" id="SSF52540">
    <property type="entry name" value="P-loop containing nucleoside triphosphate hydrolases"/>
    <property type="match status" value="1"/>
</dbReference>
<dbReference type="PANTHER" id="PTHR47426">
    <property type="entry name" value="ACYL-COA N-ACYLTRANSFERASES (NAT) SUPERFAMILY PROTEIN"/>
    <property type="match status" value="1"/>
</dbReference>
<dbReference type="Pfam" id="PF02492">
    <property type="entry name" value="cobW"/>
    <property type="match status" value="1"/>
</dbReference>
<keyword evidence="3" id="KW-1185">Reference proteome</keyword>
<gene>
    <name evidence="2" type="ORF">Nepgr_018420</name>
</gene>
<sequence>MSSKLALSKPPFLTFPCNGTTCPHKLRCVSCRRRMQSSSSESQAISEEDESISIRKPVRQGVELKPLDLQFTRLQPSDHELNQRKREFGDFMAREALLEEEYWAAAWLRAESHWEDRKNERYADSYKRKFAEQEFNALRRRCKGHHDQKCLCIVTVQKEDGKTKHTVLKSIVGTLDLSIQCFLPGESFPGESMKAPLFCSIEKSGAKKYGYIANLGVAKSARRKGIASNMLSFAIESAKSEGLQQVFVHTHRENKPAQQLYQKLEFEVVDAASSLLLEEKAYLLLLPPRPPSTSILLPNWPIKDLTLVAITSSREFLLLESMLGLTRFAGNKVDIDRGCAYAHQPPKYSVIRRVPRQQDAHMFTDDHLFVLLVELCYEHNKFGHPPFGLRANSWLNSPDIAQTTLLNHILTADHGKRIAVIENECGEVDIDGSLVAAKTAVAEDLIMLNNGCLCCTVRGDLVRMISELVDKKGQFDHIIIETTGLATLAPIIQTYYAEDRIFNDVKLDDVVTMVNSKHAGFHLDDVNINAAVEQIAHAGHIIVNKTDLVGEKAVVSLIQRSRNINGMAHLKQTVWKS</sequence>